<organism evidence="1 2">
    <name type="scientific">Pontibacter lucknowensis</name>
    <dbReference type="NCBI Taxonomy" id="1077936"/>
    <lineage>
        <taxon>Bacteria</taxon>
        <taxon>Pseudomonadati</taxon>
        <taxon>Bacteroidota</taxon>
        <taxon>Cytophagia</taxon>
        <taxon>Cytophagales</taxon>
        <taxon>Hymenobacteraceae</taxon>
        <taxon>Pontibacter</taxon>
    </lineage>
</organism>
<sequence length="136" mass="15641">MQLLETLYLNDISRIATDRQHGILANTWLRPVEHSEMLETAERISQLLQESNIDKLLLNAMAIGKLLPYTKEWLSTTYYKSLSDLGLKKLARVLPENVFNRLSFEAVVTRAEALGCVNFEVKNFTSDEAALRWLRD</sequence>
<reference evidence="2" key="1">
    <citation type="submission" date="2017-01" db="EMBL/GenBank/DDBJ databases">
        <authorList>
            <person name="Varghese N."/>
            <person name="Submissions S."/>
        </authorList>
    </citation>
    <scope>NUCLEOTIDE SEQUENCE [LARGE SCALE GENOMIC DNA]</scope>
    <source>
        <strain evidence="2">DM9</strain>
    </source>
</reference>
<proteinExistence type="predicted"/>
<evidence type="ECO:0000313" key="1">
    <source>
        <dbReference type="EMBL" id="SIQ69650.1"/>
    </source>
</evidence>
<dbReference type="RefSeq" id="WP_007655133.1">
    <property type="nucleotide sequence ID" value="NZ_FTNM01000001.1"/>
</dbReference>
<dbReference type="Proteomes" id="UP000185924">
    <property type="component" value="Unassembled WGS sequence"/>
</dbReference>
<keyword evidence="2" id="KW-1185">Reference proteome</keyword>
<evidence type="ECO:0000313" key="2">
    <source>
        <dbReference type="Proteomes" id="UP000185924"/>
    </source>
</evidence>
<dbReference type="AlphaFoldDB" id="A0A1N6UVH8"/>
<name>A0A1N6UVH8_9BACT</name>
<dbReference type="STRING" id="1077936.SAMN05421545_1102"/>
<evidence type="ECO:0008006" key="3">
    <source>
        <dbReference type="Google" id="ProtNLM"/>
    </source>
</evidence>
<accession>A0A1N6UVH8</accession>
<dbReference type="EMBL" id="FTNM01000001">
    <property type="protein sequence ID" value="SIQ69650.1"/>
    <property type="molecule type" value="Genomic_DNA"/>
</dbReference>
<protein>
    <recommendedName>
        <fullName evidence="3">SpoIIAA-like</fullName>
    </recommendedName>
</protein>
<dbReference type="OrthoDB" id="884362at2"/>
<gene>
    <name evidence="1" type="ORF">SAMN05421545_1102</name>
</gene>